<evidence type="ECO:0000256" key="13">
    <source>
        <dbReference type="ARBA" id="ARBA00034808"/>
    </source>
</evidence>
<dbReference type="Pfam" id="PF13361">
    <property type="entry name" value="UvrD_C"/>
    <property type="match status" value="2"/>
</dbReference>
<reference evidence="18" key="2">
    <citation type="submission" date="2019-03" db="EMBL/GenBank/DDBJ databases">
        <authorList>
            <person name="Chen S.-C."/>
            <person name="Wu S.-Y."/>
            <person name="Lai M.-C."/>
        </authorList>
    </citation>
    <scope>NUCLEOTIDE SEQUENCE</scope>
    <source>
        <strain evidence="18">ML15</strain>
    </source>
</reference>
<dbReference type="GO" id="GO:0005524">
    <property type="term" value="F:ATP binding"/>
    <property type="evidence" value="ECO:0007669"/>
    <property type="project" value="UniProtKB-UniRule"/>
</dbReference>
<evidence type="ECO:0000256" key="5">
    <source>
        <dbReference type="ARBA" id="ARBA00022801"/>
    </source>
</evidence>
<dbReference type="RefSeq" id="WP_220682672.1">
    <property type="nucleotide sequence ID" value="NZ_CP037968.1"/>
</dbReference>
<evidence type="ECO:0000256" key="2">
    <source>
        <dbReference type="ARBA" id="ARBA00022722"/>
    </source>
</evidence>
<organism evidence="18 19">
    <name type="scientific">Methanofollis formosanus</name>
    <dbReference type="NCBI Taxonomy" id="299308"/>
    <lineage>
        <taxon>Archaea</taxon>
        <taxon>Methanobacteriati</taxon>
        <taxon>Methanobacteriota</taxon>
        <taxon>Stenosarchaea group</taxon>
        <taxon>Methanomicrobia</taxon>
        <taxon>Methanomicrobiales</taxon>
        <taxon>Methanomicrobiaceae</taxon>
        <taxon>Methanofollis</taxon>
    </lineage>
</organism>
<dbReference type="GO" id="GO:0003677">
    <property type="term" value="F:DNA binding"/>
    <property type="evidence" value="ECO:0007669"/>
    <property type="project" value="UniProtKB-KW"/>
</dbReference>
<keyword evidence="2" id="KW-0540">Nuclease</keyword>
<proteinExistence type="inferred from homology"/>
<evidence type="ECO:0000259" key="17">
    <source>
        <dbReference type="PROSITE" id="PS51217"/>
    </source>
</evidence>
<dbReference type="GO" id="GO:0000725">
    <property type="term" value="P:recombinational repair"/>
    <property type="evidence" value="ECO:0007669"/>
    <property type="project" value="TreeGrafter"/>
</dbReference>
<evidence type="ECO:0000256" key="8">
    <source>
        <dbReference type="ARBA" id="ARBA00022840"/>
    </source>
</evidence>
<dbReference type="EC" id="5.6.2.4" evidence="13"/>
<dbReference type="SUPFAM" id="SSF52540">
    <property type="entry name" value="P-loop containing nucleoside triphosphate hydrolases"/>
    <property type="match status" value="1"/>
</dbReference>
<dbReference type="EMBL" id="CP037968">
    <property type="protein sequence ID" value="QYZ78899.1"/>
    <property type="molecule type" value="Genomic_DNA"/>
</dbReference>
<dbReference type="InterPro" id="IPR000212">
    <property type="entry name" value="DNA_helicase_UvrD/REP"/>
</dbReference>
<evidence type="ECO:0000259" key="16">
    <source>
        <dbReference type="PROSITE" id="PS51198"/>
    </source>
</evidence>
<gene>
    <name evidence="18" type="ORF">E2N92_05400</name>
</gene>
<evidence type="ECO:0000313" key="19">
    <source>
        <dbReference type="Proteomes" id="UP000826709"/>
    </source>
</evidence>
<feature type="domain" description="UvrD-like helicase C-terminal" evidence="17">
    <location>
        <begin position="295"/>
        <end position="569"/>
    </location>
</feature>
<evidence type="ECO:0000256" key="7">
    <source>
        <dbReference type="ARBA" id="ARBA00022839"/>
    </source>
</evidence>
<name>A0A8G1EG84_9EURY</name>
<dbReference type="Pfam" id="PF12705">
    <property type="entry name" value="PDDEXK_1"/>
    <property type="match status" value="1"/>
</dbReference>
<dbReference type="KEGG" id="mfk:E2N92_05400"/>
<comment type="catalytic activity">
    <reaction evidence="12">
        <text>Couples ATP hydrolysis with the unwinding of duplex DNA by translocating in the 3'-5' direction.</text>
        <dbReference type="EC" id="5.6.2.4"/>
    </reaction>
</comment>
<dbReference type="PROSITE" id="PS51217">
    <property type="entry name" value="UVRD_HELICASE_CTER"/>
    <property type="match status" value="1"/>
</dbReference>
<evidence type="ECO:0000256" key="14">
    <source>
        <dbReference type="ARBA" id="ARBA00048988"/>
    </source>
</evidence>
<reference evidence="18" key="1">
    <citation type="journal article" date="2005" name="Int. J. Syst. Evol. Microbiol.">
        <title>Methanofollis formosanus sp. nov., isolated from a fish pond.</title>
        <authorList>
            <person name="Wu S.Y."/>
            <person name="Chen S.C."/>
            <person name="Lai M.C."/>
        </authorList>
    </citation>
    <scope>NUCLEOTIDE SEQUENCE</scope>
    <source>
        <strain evidence="18">ML15</strain>
    </source>
</reference>
<evidence type="ECO:0000256" key="11">
    <source>
        <dbReference type="ARBA" id="ARBA00023235"/>
    </source>
</evidence>
<dbReference type="InterPro" id="IPR011604">
    <property type="entry name" value="PDDEXK-like_dom_sf"/>
</dbReference>
<protein>
    <recommendedName>
        <fullName evidence="13">DNA 3'-5' helicase</fullName>
        <ecNumber evidence="13">5.6.2.4</ecNumber>
    </recommendedName>
</protein>
<evidence type="ECO:0000256" key="6">
    <source>
        <dbReference type="ARBA" id="ARBA00022806"/>
    </source>
</evidence>
<evidence type="ECO:0000256" key="10">
    <source>
        <dbReference type="ARBA" id="ARBA00023204"/>
    </source>
</evidence>
<sequence length="975" mass="110339">MDINEVLKNNLTPEQKAAAEDTTKEVICLACAGSGKSRTLAYRIARLLSEGEKPESIVAFTFTDKAAETIKRRVAKALMDVGISTDVMGAMYIGTIHSYCQYILGRIDPVYRQYEVLDDNRLILYLMSRYLELGLKDLRSRACRNRYFETIKQVSNSWKVVNDEMIKIEEVEEHDPELGASLNRLSRCLQRDQYLDFSLMIRKVVDAFDDGNPNALSAVDQLKHLMVDEYQDVSPSQEYLIRHLHRLSETLFVVGDDDQAIYGWRGADVSNIINFQDRFSEASEHTLSENFRSTSSIVEVSNAFISAELGPSRIDKMPHAAHNITPSDIRVIGFSDRKSEATWVAERINSLLGTAYEEPDGEVRGLTFSDFAILMRSTRELENDKSPRHSAFTQALKEHQIQYSLEAGGGPFERPQVNVLRETFRLLRDGSPNRSDVRTYFDNSILLAYPHADFESVVKVLTEWGRQIHTPLEGTRQRIYPQNLVFELLGAFGIAESNFSDEIMRDIGLFSKMIQDIEAVYVSVDSPDRFQSILNFLDNAAETGYDVSTDDIVRRPNTVAVSTVHKVKGLEYPVVFLVDAEAQRFPGNKKKYQGWLPEAIIKNALNRGAYQRNYDEEARLFYTALTRAERYLYVTGAKKLPGGKSERKLSKYALRLKHDEISHDPTQMPKGLISYPQKQKIDEAVLPTSFSEIRYYLHCPMDYRFRKGFGFTPAIPEMFGFGQTVHTCIQKLHTEFTDGIPTSEDAESMVKNTFHLQHVPRSGDPVLKPGPYENAENATVKIAQNYVENNGKDFQTSRQVEARFEIPAEGCVISGSIDLLLKEDPTGTIIGAEVIDFKAMEGKDDPFANEELEWTELALQVQLYAKAARDVLGENARTGSVHLLKDDKRMEVPIFQDAIDAAVMNVEWAVKGILDGDYPMRPHPDKCDKCDFKDLCPKIPQEFRSGAGLPPEIHLINGNRRVLAFSKFEGFQGGD</sequence>
<keyword evidence="8 15" id="KW-0067">ATP-binding</keyword>
<evidence type="ECO:0000256" key="1">
    <source>
        <dbReference type="ARBA" id="ARBA00009922"/>
    </source>
</evidence>
<evidence type="ECO:0000256" key="3">
    <source>
        <dbReference type="ARBA" id="ARBA00022741"/>
    </source>
</evidence>
<dbReference type="Gene3D" id="3.90.320.10">
    <property type="match status" value="1"/>
</dbReference>
<dbReference type="InterPro" id="IPR027417">
    <property type="entry name" value="P-loop_NTPase"/>
</dbReference>
<evidence type="ECO:0000256" key="9">
    <source>
        <dbReference type="ARBA" id="ARBA00023125"/>
    </source>
</evidence>
<evidence type="ECO:0000313" key="18">
    <source>
        <dbReference type="EMBL" id="QYZ78899.1"/>
    </source>
</evidence>
<dbReference type="PANTHER" id="PTHR11070">
    <property type="entry name" value="UVRD / RECB / PCRA DNA HELICASE FAMILY MEMBER"/>
    <property type="match status" value="1"/>
</dbReference>
<dbReference type="PROSITE" id="PS51198">
    <property type="entry name" value="UVRD_HELICASE_ATP_BIND"/>
    <property type="match status" value="1"/>
</dbReference>
<dbReference type="InterPro" id="IPR013986">
    <property type="entry name" value="DExx_box_DNA_helicase_dom_sf"/>
</dbReference>
<dbReference type="InterPro" id="IPR014016">
    <property type="entry name" value="UvrD-like_ATP-bd"/>
</dbReference>
<keyword evidence="11" id="KW-0413">Isomerase</keyword>
<dbReference type="InterPro" id="IPR038726">
    <property type="entry name" value="PDDEXK_AddAB-type"/>
</dbReference>
<comment type="similarity">
    <text evidence="1">Belongs to the helicase family. UvrD subfamily.</text>
</comment>
<keyword evidence="10" id="KW-0234">DNA repair</keyword>
<dbReference type="Gene3D" id="1.10.10.160">
    <property type="match status" value="1"/>
</dbReference>
<dbReference type="OrthoDB" id="203178at2157"/>
<dbReference type="GO" id="GO:0043138">
    <property type="term" value="F:3'-5' DNA helicase activity"/>
    <property type="evidence" value="ECO:0007669"/>
    <property type="project" value="UniProtKB-EC"/>
</dbReference>
<dbReference type="InterPro" id="IPR014017">
    <property type="entry name" value="DNA_helicase_UvrD-like_C"/>
</dbReference>
<evidence type="ECO:0000256" key="4">
    <source>
        <dbReference type="ARBA" id="ARBA00022763"/>
    </source>
</evidence>
<dbReference type="AlphaFoldDB" id="A0A8G1EG84"/>
<evidence type="ECO:0000256" key="15">
    <source>
        <dbReference type="PROSITE-ProRule" id="PRU00560"/>
    </source>
</evidence>
<keyword evidence="4" id="KW-0227">DNA damage</keyword>
<keyword evidence="9" id="KW-0238">DNA-binding</keyword>
<dbReference type="Gene3D" id="3.40.50.300">
    <property type="entry name" value="P-loop containing nucleotide triphosphate hydrolases"/>
    <property type="match status" value="3"/>
</dbReference>
<comment type="catalytic activity">
    <reaction evidence="14">
        <text>ATP + H2O = ADP + phosphate + H(+)</text>
        <dbReference type="Rhea" id="RHEA:13065"/>
        <dbReference type="ChEBI" id="CHEBI:15377"/>
        <dbReference type="ChEBI" id="CHEBI:15378"/>
        <dbReference type="ChEBI" id="CHEBI:30616"/>
        <dbReference type="ChEBI" id="CHEBI:43474"/>
        <dbReference type="ChEBI" id="CHEBI:456216"/>
        <dbReference type="EC" id="5.6.2.4"/>
    </reaction>
</comment>
<dbReference type="PANTHER" id="PTHR11070:SF2">
    <property type="entry name" value="ATP-DEPENDENT DNA HELICASE SRS2"/>
    <property type="match status" value="1"/>
</dbReference>
<dbReference type="Proteomes" id="UP000826709">
    <property type="component" value="Chromosome"/>
</dbReference>
<evidence type="ECO:0000256" key="12">
    <source>
        <dbReference type="ARBA" id="ARBA00034617"/>
    </source>
</evidence>
<keyword evidence="6 15" id="KW-0347">Helicase</keyword>
<feature type="domain" description="UvrD-like helicase ATP-binding" evidence="16">
    <location>
        <begin position="9"/>
        <end position="294"/>
    </location>
</feature>
<dbReference type="GO" id="GO:0004527">
    <property type="term" value="F:exonuclease activity"/>
    <property type="evidence" value="ECO:0007669"/>
    <property type="project" value="UniProtKB-KW"/>
</dbReference>
<keyword evidence="19" id="KW-1185">Reference proteome</keyword>
<feature type="binding site" evidence="15">
    <location>
        <begin position="30"/>
        <end position="37"/>
    </location>
    <ligand>
        <name>ATP</name>
        <dbReference type="ChEBI" id="CHEBI:30616"/>
    </ligand>
</feature>
<keyword evidence="5 15" id="KW-0378">Hydrolase</keyword>
<keyword evidence="7" id="KW-0269">Exonuclease</keyword>
<dbReference type="Pfam" id="PF00580">
    <property type="entry name" value="UvrD-helicase"/>
    <property type="match status" value="1"/>
</dbReference>
<accession>A0A8G1EG84</accession>
<dbReference type="CDD" id="cd17932">
    <property type="entry name" value="DEXQc_UvrD"/>
    <property type="match status" value="1"/>
</dbReference>
<keyword evidence="3 15" id="KW-0547">Nucleotide-binding</keyword>